<proteinExistence type="predicted"/>
<reference evidence="1" key="1">
    <citation type="submission" date="2017-02" db="EMBL/GenBank/DDBJ databases">
        <title>Delving into the versatile metabolic prowess of the omnipresent phylum Bacteroidetes.</title>
        <authorList>
            <person name="Nobu M.K."/>
            <person name="Mei R."/>
            <person name="Narihiro T."/>
            <person name="Kuroda K."/>
            <person name="Liu W.-T."/>
        </authorList>
    </citation>
    <scope>NUCLEOTIDE SEQUENCE</scope>
    <source>
        <strain evidence="1">ADurb.Bin160</strain>
    </source>
</reference>
<comment type="caution">
    <text evidence="1">The sequence shown here is derived from an EMBL/GenBank/DDBJ whole genome shotgun (WGS) entry which is preliminary data.</text>
</comment>
<accession>A0A1V5ZJW0</accession>
<sequence length="387" mass="45176">MIHNDLYYFDLKINGQTIDVLENDLDFQIHDSVNCFYNNAILNFNDVSGSLREFLLFSEGVEYELSFGFKDNFLRCKYTVDSDDTKEQTKLGTISLPTKLNLVNSFFKKEEIKSEAYNKKISEIVSDIFSSENFKKNIETTSSKAIWYRPLQTQKEFIEMLCKKANPYGENTPYYCFFNCDNSFNFVSYENMLNQQEVTTLYQFPQADSGINLSTVYEIKEFKQGSLKTKPYWNRRVFSRDVSTGEYKETICKMSDYPKKSNYSIPIIFDNRTITGYIDTGNEEDKTYNTAMINYGLKNTFFLERFVVTTIFNPNLMSGKKINLETKYSPNLVDLEKANYISGEYLIEDCIHIWDNKARRATTQIIIGRKFAKIPSDYKIKKGLINV</sequence>
<organism evidence="1">
    <name type="scientific">candidate division CPR1 bacterium ADurb.Bin160</name>
    <dbReference type="NCBI Taxonomy" id="1852826"/>
    <lineage>
        <taxon>Bacteria</taxon>
        <taxon>candidate division CPR1</taxon>
    </lineage>
</organism>
<gene>
    <name evidence="1" type="ORF">BWY04_01326</name>
</gene>
<dbReference type="AlphaFoldDB" id="A0A1V5ZJW0"/>
<name>A0A1V5ZJW0_9BACT</name>
<protein>
    <submittedName>
        <fullName evidence="1">Uncharacterized protein</fullName>
    </submittedName>
</protein>
<evidence type="ECO:0000313" key="1">
    <source>
        <dbReference type="EMBL" id="OQB40490.1"/>
    </source>
</evidence>
<dbReference type="Proteomes" id="UP000485621">
    <property type="component" value="Unassembled WGS sequence"/>
</dbReference>
<dbReference type="EMBL" id="MWDB01000042">
    <property type="protein sequence ID" value="OQB40490.1"/>
    <property type="molecule type" value="Genomic_DNA"/>
</dbReference>